<proteinExistence type="predicted"/>
<dbReference type="CDD" id="cd04186">
    <property type="entry name" value="GT_2_like_c"/>
    <property type="match status" value="1"/>
</dbReference>
<gene>
    <name evidence="2" type="ORF">HHA01_23990</name>
</gene>
<evidence type="ECO:0000259" key="1">
    <source>
        <dbReference type="Pfam" id="PF00535"/>
    </source>
</evidence>
<comment type="caution">
    <text evidence="2">The sequence shown here is derived from an EMBL/GenBank/DDBJ whole genome shotgun (WGS) entry which is preliminary data.</text>
</comment>
<dbReference type="CDD" id="cd04184">
    <property type="entry name" value="GT2_RfbC_Mx_like"/>
    <property type="match status" value="1"/>
</dbReference>
<reference evidence="2 3" key="1">
    <citation type="submission" date="2019-06" db="EMBL/GenBank/DDBJ databases">
        <title>Whole genome shotgun sequence of Halomonas halmophila NBRC 15537.</title>
        <authorList>
            <person name="Hosoyama A."/>
            <person name="Uohara A."/>
            <person name="Ohji S."/>
            <person name="Ichikawa N."/>
        </authorList>
    </citation>
    <scope>NUCLEOTIDE SEQUENCE [LARGE SCALE GENOMIC DNA]</scope>
    <source>
        <strain evidence="2 3">NBRC 15537</strain>
    </source>
</reference>
<sequence length="613" mass="69987">MQRLSNMHYAWRTMNKQDVLPALKQKAADQGRHWRDLALSDYEETFERVTARRSYRQWLENRKTLGPDKVQRVIDKLPNKPQISVLLPVFNPQPEWLEACLDSVLEQQYPYWQLCIADDASTDSRVHEVLKRYAESDSRIQVVYRPRNGHICAASNSALALVKSDFVALLDHDDLLSPRALFHVAEALHRFPEAKVLYSDEDKLNDKVERYDPHFKSRWNPDLLLSQNYLSHLGVYRTELVKQVGGFREGYEGSQDHDLALRCTFGLTADEVVHIPHVLYHWRAGEGSTAQASQQKDYTSEAGLKAVRSALETSWPGARAEHGSLPNTYRVIWPLPDPAPKVTLLVPTRDRVEILRPCVDAILERTDYPDLELLILDNQSECQETLTYMSEVEERDSRVRVLAWHEPFNYSAINNFGARQAKGEILALVNNDIEPIREDWLREMVSHACRPDIGCVGAKLYYPNDTVQHGGVILGIGGVAGHAHKYFSRNSPGYFSRLFLTQNMSAVTAACLVVRKSIFDEVGGLNEKDLPVAFNDVDFCLRVVEAGYRNLWTPHAELYHHESISRGADNNSKKRSRAQGESSYMRETWGALLDHDPAYNPNLTLVHEDFSLR</sequence>
<dbReference type="EMBL" id="BJOC01000035">
    <property type="protein sequence ID" value="GED23422.1"/>
    <property type="molecule type" value="Genomic_DNA"/>
</dbReference>
<dbReference type="InterPro" id="IPR001173">
    <property type="entry name" value="Glyco_trans_2-like"/>
</dbReference>
<name>A0A4Y4EZJ0_9GAMM</name>
<dbReference type="GO" id="GO:0016757">
    <property type="term" value="F:glycosyltransferase activity"/>
    <property type="evidence" value="ECO:0007669"/>
    <property type="project" value="UniProtKB-KW"/>
</dbReference>
<dbReference type="AlphaFoldDB" id="A0A4Y4EZJ0"/>
<dbReference type="Gene3D" id="3.90.550.10">
    <property type="entry name" value="Spore Coat Polysaccharide Biosynthesis Protein SpsA, Chain A"/>
    <property type="match status" value="2"/>
</dbReference>
<accession>A0A4Y4EZJ0</accession>
<dbReference type="InterPro" id="IPR029044">
    <property type="entry name" value="Nucleotide-diphossugar_trans"/>
</dbReference>
<dbReference type="Proteomes" id="UP000319812">
    <property type="component" value="Unassembled WGS sequence"/>
</dbReference>
<dbReference type="SUPFAM" id="SSF53448">
    <property type="entry name" value="Nucleotide-diphospho-sugar transferases"/>
    <property type="match status" value="2"/>
</dbReference>
<evidence type="ECO:0000313" key="3">
    <source>
        <dbReference type="Proteomes" id="UP000319812"/>
    </source>
</evidence>
<organism evidence="2 3">
    <name type="scientific">Halomonas halmophila</name>
    <dbReference type="NCBI Taxonomy" id="252"/>
    <lineage>
        <taxon>Bacteria</taxon>
        <taxon>Pseudomonadati</taxon>
        <taxon>Pseudomonadota</taxon>
        <taxon>Gammaproteobacteria</taxon>
        <taxon>Oceanospirillales</taxon>
        <taxon>Halomonadaceae</taxon>
        <taxon>Halomonas</taxon>
    </lineage>
</organism>
<feature type="domain" description="Glycosyltransferase 2-like" evidence="1">
    <location>
        <begin position="84"/>
        <end position="240"/>
    </location>
</feature>
<protein>
    <recommendedName>
        <fullName evidence="1">Glycosyltransferase 2-like domain-containing protein</fullName>
    </recommendedName>
</protein>
<dbReference type="PANTHER" id="PTHR43179:SF7">
    <property type="entry name" value="RHAMNOSYLTRANSFERASE WBBL"/>
    <property type="match status" value="1"/>
</dbReference>
<feature type="domain" description="Glycosyltransferase 2-like" evidence="1">
    <location>
        <begin position="344"/>
        <end position="522"/>
    </location>
</feature>
<dbReference type="PANTHER" id="PTHR43179">
    <property type="entry name" value="RHAMNOSYLTRANSFERASE WBBL"/>
    <property type="match status" value="1"/>
</dbReference>
<dbReference type="Pfam" id="PF00535">
    <property type="entry name" value="Glycos_transf_2"/>
    <property type="match status" value="2"/>
</dbReference>
<keyword evidence="3" id="KW-1185">Reference proteome</keyword>
<evidence type="ECO:0000313" key="2">
    <source>
        <dbReference type="EMBL" id="GED23422.1"/>
    </source>
</evidence>